<evidence type="ECO:0000313" key="2">
    <source>
        <dbReference type="Proteomes" id="UP001152795"/>
    </source>
</evidence>
<accession>A0A6S7HNP0</accession>
<name>A0A6S7HNP0_PARCT</name>
<dbReference type="AlphaFoldDB" id="A0A6S7HNP0"/>
<dbReference type="Proteomes" id="UP001152795">
    <property type="component" value="Unassembled WGS sequence"/>
</dbReference>
<dbReference type="PANTHER" id="PTHR46957">
    <property type="entry name" value="CYTOKINE RECEPTOR"/>
    <property type="match status" value="1"/>
</dbReference>
<keyword evidence="2" id="KW-1185">Reference proteome</keyword>
<dbReference type="CDD" id="cd00063">
    <property type="entry name" value="FN3"/>
    <property type="match status" value="2"/>
</dbReference>
<dbReference type="GO" id="GO:0016020">
    <property type="term" value="C:membrane"/>
    <property type="evidence" value="ECO:0007669"/>
    <property type="project" value="UniProtKB-SubCell"/>
</dbReference>
<dbReference type="OrthoDB" id="6381660at2759"/>
<dbReference type="Gene3D" id="2.60.40.10">
    <property type="entry name" value="Immunoglobulins"/>
    <property type="match status" value="2"/>
</dbReference>
<organism evidence="1 2">
    <name type="scientific">Paramuricea clavata</name>
    <name type="common">Red gorgonian</name>
    <name type="synonym">Violescent sea-whip</name>
    <dbReference type="NCBI Taxonomy" id="317549"/>
    <lineage>
        <taxon>Eukaryota</taxon>
        <taxon>Metazoa</taxon>
        <taxon>Cnidaria</taxon>
        <taxon>Anthozoa</taxon>
        <taxon>Octocorallia</taxon>
        <taxon>Malacalcyonacea</taxon>
        <taxon>Plexauridae</taxon>
        <taxon>Paramuricea</taxon>
    </lineage>
</organism>
<dbReference type="PROSITE" id="PS50853">
    <property type="entry name" value="FN3"/>
    <property type="match status" value="2"/>
</dbReference>
<proteinExistence type="predicted"/>
<dbReference type="InterPro" id="IPR050713">
    <property type="entry name" value="RTP_Phos/Ushers"/>
</dbReference>
<dbReference type="InterPro" id="IPR003961">
    <property type="entry name" value="FN3_dom"/>
</dbReference>
<dbReference type="InterPro" id="IPR013783">
    <property type="entry name" value="Ig-like_fold"/>
</dbReference>
<dbReference type="SMART" id="SM00060">
    <property type="entry name" value="FN3"/>
    <property type="match status" value="2"/>
</dbReference>
<dbReference type="SUPFAM" id="SSF49265">
    <property type="entry name" value="Fibronectin type III"/>
    <property type="match status" value="1"/>
</dbReference>
<dbReference type="PANTHER" id="PTHR46957:SF3">
    <property type="entry name" value="CYTOKINE RECEPTOR"/>
    <property type="match status" value="1"/>
</dbReference>
<gene>
    <name evidence="1" type="ORF">PACLA_8A051785</name>
</gene>
<protein>
    <submittedName>
        <fullName evidence="1">Tyrosine- phosphatase Lar-like</fullName>
    </submittedName>
</protein>
<evidence type="ECO:0000313" key="1">
    <source>
        <dbReference type="EMBL" id="CAB4006566.1"/>
    </source>
</evidence>
<reference evidence="1" key="1">
    <citation type="submission" date="2020-04" db="EMBL/GenBank/DDBJ databases">
        <authorList>
            <person name="Alioto T."/>
            <person name="Alioto T."/>
            <person name="Gomez Garrido J."/>
        </authorList>
    </citation>
    <scope>NUCLEOTIDE SEQUENCE</scope>
    <source>
        <strain evidence="1">A484AB</strain>
    </source>
</reference>
<dbReference type="Pfam" id="PF00041">
    <property type="entry name" value="fn3"/>
    <property type="match status" value="2"/>
</dbReference>
<comment type="caution">
    <text evidence="1">The sequence shown here is derived from an EMBL/GenBank/DDBJ whole genome shotgun (WGS) entry which is preliminary data.</text>
</comment>
<sequence length="454" mass="50814">VLPDRPRNLTVTNITSRSAEISWLDPKNRGIYGLSNFWIELRKRNSLIFNITTGRVNKYKINNLTPYTTYEIYVAAGNYYGFDDGAISPFLTSEEAPSGPPLNIGTTSRGTSSLYLAWDPPETSKQNGVIISYRACVSHSENGPCFQTFITGERKWLVGNLNPSTKYYVRVRGSTKVGHGNFSENKGYFTNERAVEKATGETSRTLTFSLEMPSKTFVYFYVVALKLKDGKEPASSDSYENNELVTYAEAENSTKPKPYIAAAAKFGEIDGKIFILGDGRNTNDSTLRKRRSTTNDYFNGPLEPGTSYGIFQRIIINEKGEYYSTDWSPYSKTIEDTVSATDEIDDGSGKYLTGIIVLAILLAISFVIIAYFIYQTRRLKSSNVEANAETTNDENNSRHIYDVPVSNCEHVEDEQSTYTALKRPAPGEVNDDHLYGHLNQVLRNVYTNQGETGI</sequence>
<feature type="non-terminal residue" evidence="1">
    <location>
        <position position="1"/>
    </location>
</feature>
<dbReference type="InterPro" id="IPR036116">
    <property type="entry name" value="FN3_sf"/>
</dbReference>
<dbReference type="EMBL" id="CACRXK020005541">
    <property type="protein sequence ID" value="CAB4006566.1"/>
    <property type="molecule type" value="Genomic_DNA"/>
</dbReference>